<dbReference type="SUPFAM" id="SSF53146">
    <property type="entry name" value="Nitrogenase accessory factor-like"/>
    <property type="match status" value="1"/>
</dbReference>
<dbReference type="EMBL" id="DTPE01000028">
    <property type="protein sequence ID" value="HGE74635.1"/>
    <property type="molecule type" value="Genomic_DNA"/>
</dbReference>
<comment type="caution">
    <text evidence="3">The sequence shown here is derived from an EMBL/GenBank/DDBJ whole genome shotgun (WGS) entry which is preliminary data.</text>
</comment>
<organism evidence="3">
    <name type="scientific">Mesoaciditoga lauensis</name>
    <dbReference type="NCBI Taxonomy" id="1495039"/>
    <lineage>
        <taxon>Bacteria</taxon>
        <taxon>Thermotogati</taxon>
        <taxon>Thermotogota</taxon>
        <taxon>Thermotogae</taxon>
        <taxon>Mesoaciditogales</taxon>
        <taxon>Mesoaciditogaceae</taxon>
        <taxon>Mesoaciditoga</taxon>
    </lineage>
</organism>
<protein>
    <submittedName>
        <fullName evidence="3">Dinitrogenase iron-molybdenum cofactor biosynthesis protein</fullName>
    </submittedName>
</protein>
<dbReference type="InterPro" id="IPR003731">
    <property type="entry name" value="Di-Nase_FeMo-co_biosynth"/>
</dbReference>
<dbReference type="CDD" id="cd00851">
    <property type="entry name" value="MTH1175"/>
    <property type="match status" value="1"/>
</dbReference>
<sequence>MLIVVPVLGNEGMGVEISEHFGHAPFFAFVSVENGKIVSTKFEDNPFEGQHAQGTVPGFIIQSGANVLIAGSMGQRAYDILAQNGVEVYPYVNGTLGEAVESYLSKNLESTPYTGDRHKDHEGGCDHGNCHE</sequence>
<dbReference type="Pfam" id="PF02579">
    <property type="entry name" value="Nitro_FeMo-Co"/>
    <property type="match status" value="1"/>
</dbReference>
<feature type="region of interest" description="Disordered" evidence="1">
    <location>
        <begin position="111"/>
        <end position="132"/>
    </location>
</feature>
<proteinExistence type="predicted"/>
<evidence type="ECO:0000256" key="1">
    <source>
        <dbReference type="SAM" id="MobiDB-lite"/>
    </source>
</evidence>
<evidence type="ECO:0000313" key="3">
    <source>
        <dbReference type="EMBL" id="HGE74635.1"/>
    </source>
</evidence>
<dbReference type="InterPro" id="IPR036105">
    <property type="entry name" value="DiNase_FeMo-co_biosyn_sf"/>
</dbReference>
<feature type="compositionally biased region" description="Basic and acidic residues" evidence="1">
    <location>
        <begin position="115"/>
        <end position="132"/>
    </location>
</feature>
<evidence type="ECO:0000259" key="2">
    <source>
        <dbReference type="Pfam" id="PF02579"/>
    </source>
</evidence>
<reference evidence="3" key="1">
    <citation type="journal article" date="2020" name="mSystems">
        <title>Genome- and Community-Level Interaction Insights into Carbon Utilization and Element Cycling Functions of Hydrothermarchaeota in Hydrothermal Sediment.</title>
        <authorList>
            <person name="Zhou Z."/>
            <person name="Liu Y."/>
            <person name="Xu W."/>
            <person name="Pan J."/>
            <person name="Luo Z.H."/>
            <person name="Li M."/>
        </authorList>
    </citation>
    <scope>NUCLEOTIDE SEQUENCE [LARGE SCALE GENOMIC DNA]</scope>
    <source>
        <strain evidence="3">SpSt-966</strain>
    </source>
</reference>
<feature type="domain" description="Dinitrogenase iron-molybdenum cofactor biosynthesis" evidence="2">
    <location>
        <begin position="15"/>
        <end position="104"/>
    </location>
</feature>
<dbReference type="Gene3D" id="3.30.420.130">
    <property type="entry name" value="Dinitrogenase iron-molybdenum cofactor biosynthesis domain"/>
    <property type="match status" value="1"/>
</dbReference>
<dbReference type="PANTHER" id="PTHR42983:SF1">
    <property type="entry name" value="IRON-MOLYBDENUM PROTEIN"/>
    <property type="match status" value="1"/>
</dbReference>
<dbReference type="PANTHER" id="PTHR42983">
    <property type="entry name" value="DINITROGENASE IRON-MOLYBDENUM COFACTOR PROTEIN-RELATED"/>
    <property type="match status" value="1"/>
</dbReference>
<accession>A0A7V3RDI0</accession>
<gene>
    <name evidence="3" type="ORF">ENX73_00720</name>
</gene>
<name>A0A7V3RDI0_9BACT</name>
<dbReference type="InterPro" id="IPR033913">
    <property type="entry name" value="MTH1175_dom"/>
</dbReference>
<dbReference type="AlphaFoldDB" id="A0A7V3RDI0"/>